<dbReference type="PROSITE" id="PS50192">
    <property type="entry name" value="T_SNARE"/>
    <property type="match status" value="1"/>
</dbReference>
<dbReference type="Gene3D" id="1.20.5.110">
    <property type="match status" value="1"/>
</dbReference>
<protein>
    <recommendedName>
        <fullName evidence="8">t-SNARE coiled-coil homology domain-containing protein</fullName>
    </recommendedName>
</protein>
<dbReference type="PANTHER" id="PTHR12791">
    <property type="entry name" value="GOLGI SNARE BET1-RELATED"/>
    <property type="match status" value="1"/>
</dbReference>
<comment type="caution">
    <text evidence="9">The sequence shown here is derived from an EMBL/GenBank/DDBJ whole genome shotgun (WGS) entry which is preliminary data.</text>
</comment>
<feature type="coiled-coil region" evidence="6">
    <location>
        <begin position="37"/>
        <end position="91"/>
    </location>
</feature>
<evidence type="ECO:0000259" key="8">
    <source>
        <dbReference type="PROSITE" id="PS50192"/>
    </source>
</evidence>
<feature type="transmembrane region" description="Helical" evidence="7">
    <location>
        <begin position="210"/>
        <end position="229"/>
    </location>
</feature>
<evidence type="ECO:0000256" key="7">
    <source>
        <dbReference type="SAM" id="Phobius"/>
    </source>
</evidence>
<organism evidence="9 10">
    <name type="scientific">Basidiobolus ranarum</name>
    <dbReference type="NCBI Taxonomy" id="34480"/>
    <lineage>
        <taxon>Eukaryota</taxon>
        <taxon>Fungi</taxon>
        <taxon>Fungi incertae sedis</taxon>
        <taxon>Zoopagomycota</taxon>
        <taxon>Entomophthoromycotina</taxon>
        <taxon>Basidiobolomycetes</taxon>
        <taxon>Basidiobolales</taxon>
        <taxon>Basidiobolaceae</taxon>
        <taxon>Basidiobolus</taxon>
    </lineage>
</organism>
<dbReference type="Proteomes" id="UP001479436">
    <property type="component" value="Unassembled WGS sequence"/>
</dbReference>
<keyword evidence="10" id="KW-1185">Reference proteome</keyword>
<name>A0ABR2WP71_9FUNG</name>
<keyword evidence="2" id="KW-0813">Transport</keyword>
<keyword evidence="5 7" id="KW-0472">Membrane</keyword>
<keyword evidence="6" id="KW-0175">Coiled coil</keyword>
<evidence type="ECO:0000256" key="1">
    <source>
        <dbReference type="ARBA" id="ARBA00004167"/>
    </source>
</evidence>
<evidence type="ECO:0000256" key="6">
    <source>
        <dbReference type="SAM" id="Coils"/>
    </source>
</evidence>
<keyword evidence="4 7" id="KW-1133">Transmembrane helix</keyword>
<evidence type="ECO:0000256" key="5">
    <source>
        <dbReference type="ARBA" id="ARBA00023136"/>
    </source>
</evidence>
<proteinExistence type="predicted"/>
<evidence type="ECO:0000256" key="2">
    <source>
        <dbReference type="ARBA" id="ARBA00022448"/>
    </source>
</evidence>
<keyword evidence="3 7" id="KW-0812">Transmembrane</keyword>
<accession>A0ABR2WP71</accession>
<evidence type="ECO:0000313" key="9">
    <source>
        <dbReference type="EMBL" id="KAK9763241.1"/>
    </source>
</evidence>
<dbReference type="Pfam" id="PF05739">
    <property type="entry name" value="SNARE"/>
    <property type="match status" value="1"/>
</dbReference>
<feature type="coiled-coil region" evidence="6">
    <location>
        <begin position="133"/>
        <end position="195"/>
    </location>
</feature>
<sequence length="230" mass="26337">MSEKLPLKLNALADNTLMLIHERNRNKSLGLNYLQQEKTISKNLERIKEGIEQLELDLSKDEESGVSSSLLKQKEDHVIQLSQQYEKLEALLSGNQSVEARELLLGNSPPKSRKWETSVQIEDSEELDDGQVLQLQDRIMEEQDRNLDELSEAVGRQRELGLLITDELDRHIELLDETDEAIDSSQQKLNGARRRLDYVRKKTKDAGSTCIILVLLLLLLIVILIAKLFR</sequence>
<dbReference type="CDD" id="cd15859">
    <property type="entry name" value="SNARE_SYN8"/>
    <property type="match status" value="1"/>
</dbReference>
<feature type="domain" description="T-SNARE coiled-coil homology" evidence="8">
    <location>
        <begin position="137"/>
        <end position="199"/>
    </location>
</feature>
<evidence type="ECO:0000313" key="10">
    <source>
        <dbReference type="Proteomes" id="UP001479436"/>
    </source>
</evidence>
<dbReference type="InterPro" id="IPR000727">
    <property type="entry name" value="T_SNARE_dom"/>
</dbReference>
<comment type="subcellular location">
    <subcellularLocation>
        <location evidence="1">Membrane</location>
        <topology evidence="1">Single-pass membrane protein</topology>
    </subcellularLocation>
</comment>
<evidence type="ECO:0000256" key="3">
    <source>
        <dbReference type="ARBA" id="ARBA00022692"/>
    </source>
</evidence>
<evidence type="ECO:0000256" key="4">
    <source>
        <dbReference type="ARBA" id="ARBA00022989"/>
    </source>
</evidence>
<dbReference type="EMBL" id="JASJQH010000695">
    <property type="protein sequence ID" value="KAK9763241.1"/>
    <property type="molecule type" value="Genomic_DNA"/>
</dbReference>
<gene>
    <name evidence="9" type="ORF">K7432_010271</name>
</gene>
<reference evidence="9 10" key="1">
    <citation type="submission" date="2023-04" db="EMBL/GenBank/DDBJ databases">
        <title>Genome of Basidiobolus ranarum AG-B5.</title>
        <authorList>
            <person name="Stajich J.E."/>
            <person name="Carter-House D."/>
            <person name="Gryganskyi A."/>
        </authorList>
    </citation>
    <scope>NUCLEOTIDE SEQUENCE [LARGE SCALE GENOMIC DNA]</scope>
    <source>
        <strain evidence="9 10">AG-B5</strain>
    </source>
</reference>
<dbReference type="SUPFAM" id="SSF58038">
    <property type="entry name" value="SNARE fusion complex"/>
    <property type="match status" value="1"/>
</dbReference>